<protein>
    <submittedName>
        <fullName evidence="2">Uncharacterized protein</fullName>
    </submittedName>
</protein>
<dbReference type="EMBL" id="JAACXV010000184">
    <property type="protein sequence ID" value="KAF7282193.1"/>
    <property type="molecule type" value="Genomic_DNA"/>
</dbReference>
<comment type="caution">
    <text evidence="2">The sequence shown here is derived from an EMBL/GenBank/DDBJ whole genome shotgun (WGS) entry which is preliminary data.</text>
</comment>
<sequence length="174" mass="19101">MQEIGGSGGGSFEFGSNKATLRWGNVASPGSFYPGNFCFATTAPAQARVKGWGKTDRTAQHRPWRGKGGGNRKFVWEQVRTTRFPGGRKVFLGVAIVSFKEEIKLNRNRPIEKLPPIELTVRNGTARGLRAPGPTPRKTCSSGKQPGRQRTERGPRQSIRNGNNETPSPRAGRR</sequence>
<dbReference type="Proteomes" id="UP000625711">
    <property type="component" value="Unassembled WGS sequence"/>
</dbReference>
<keyword evidence="3" id="KW-1185">Reference proteome</keyword>
<accession>A0A834MG08</accession>
<evidence type="ECO:0000256" key="1">
    <source>
        <dbReference type="SAM" id="MobiDB-lite"/>
    </source>
</evidence>
<feature type="region of interest" description="Disordered" evidence="1">
    <location>
        <begin position="49"/>
        <end position="70"/>
    </location>
</feature>
<evidence type="ECO:0000313" key="3">
    <source>
        <dbReference type="Proteomes" id="UP000625711"/>
    </source>
</evidence>
<gene>
    <name evidence="2" type="ORF">GWI33_003077</name>
</gene>
<feature type="compositionally biased region" description="Polar residues" evidence="1">
    <location>
        <begin position="158"/>
        <end position="167"/>
    </location>
</feature>
<evidence type="ECO:0000313" key="2">
    <source>
        <dbReference type="EMBL" id="KAF7282193.1"/>
    </source>
</evidence>
<proteinExistence type="predicted"/>
<name>A0A834MG08_RHYFE</name>
<dbReference type="AlphaFoldDB" id="A0A834MG08"/>
<feature type="region of interest" description="Disordered" evidence="1">
    <location>
        <begin position="122"/>
        <end position="174"/>
    </location>
</feature>
<reference evidence="2" key="1">
    <citation type="submission" date="2020-08" db="EMBL/GenBank/DDBJ databases">
        <title>Genome sequencing and assembly of the red palm weevil Rhynchophorus ferrugineus.</title>
        <authorList>
            <person name="Dias G.B."/>
            <person name="Bergman C.M."/>
            <person name="Manee M."/>
        </authorList>
    </citation>
    <scope>NUCLEOTIDE SEQUENCE</scope>
    <source>
        <strain evidence="2">AA-2017</strain>
        <tissue evidence="2">Whole larva</tissue>
    </source>
</reference>
<organism evidence="2 3">
    <name type="scientific">Rhynchophorus ferrugineus</name>
    <name type="common">Red palm weevil</name>
    <name type="synonym">Curculio ferrugineus</name>
    <dbReference type="NCBI Taxonomy" id="354439"/>
    <lineage>
        <taxon>Eukaryota</taxon>
        <taxon>Metazoa</taxon>
        <taxon>Ecdysozoa</taxon>
        <taxon>Arthropoda</taxon>
        <taxon>Hexapoda</taxon>
        <taxon>Insecta</taxon>
        <taxon>Pterygota</taxon>
        <taxon>Neoptera</taxon>
        <taxon>Endopterygota</taxon>
        <taxon>Coleoptera</taxon>
        <taxon>Polyphaga</taxon>
        <taxon>Cucujiformia</taxon>
        <taxon>Curculionidae</taxon>
        <taxon>Dryophthorinae</taxon>
        <taxon>Rhynchophorus</taxon>
    </lineage>
</organism>